<feature type="compositionally biased region" description="Polar residues" evidence="1">
    <location>
        <begin position="1"/>
        <end position="13"/>
    </location>
</feature>
<feature type="compositionally biased region" description="Basic and acidic residues" evidence="1">
    <location>
        <begin position="286"/>
        <end position="299"/>
    </location>
</feature>
<gene>
    <name evidence="2" type="primary">Gpr179_0</name>
    <name evidence="2" type="ORF">XIPELE_R15132</name>
</gene>
<feature type="non-terminal residue" evidence="2">
    <location>
        <position position="299"/>
    </location>
</feature>
<feature type="compositionally biased region" description="Basic and acidic residues" evidence="1">
    <location>
        <begin position="198"/>
        <end position="220"/>
    </location>
</feature>
<feature type="non-terminal residue" evidence="2">
    <location>
        <position position="1"/>
    </location>
</feature>
<sequence>AGGLQGTSRSIQPQDHLEKEQPPPKPSPSSPQPSSTTSVQRETRENLRSEVCPPGILGIPAGRAALLRQEAIAPQEDSGFPVGEESPAKALEKGSIQPETEEPKPSSQHAGTISSKKATVCPWEVEDEPLPKTEICPWEEAAAPAGKEGLSQDTRGTSKGQDKPGSRGLEDSEAKLAEMGSHQAQRRDTGIFAKLVRKSLESSKAESKKSQSAENIKEEICPWESQGTEKPPEQPPAMSTALPKSPSKKSQSTESLKAEICPWEAQELKSSDKADICPWEVAEPPSGKEKPRQDKEGLS</sequence>
<dbReference type="Proteomes" id="UP000551443">
    <property type="component" value="Unassembled WGS sequence"/>
</dbReference>
<dbReference type="EMBL" id="VZUH01001421">
    <property type="protein sequence ID" value="NXU85604.1"/>
    <property type="molecule type" value="Genomic_DNA"/>
</dbReference>
<feature type="compositionally biased region" description="Polar residues" evidence="1">
    <location>
        <begin position="105"/>
        <end position="117"/>
    </location>
</feature>
<name>A0A7L3P2R0_9DEND</name>
<evidence type="ECO:0000256" key="1">
    <source>
        <dbReference type="SAM" id="MobiDB-lite"/>
    </source>
</evidence>
<evidence type="ECO:0000313" key="3">
    <source>
        <dbReference type="Proteomes" id="UP000551443"/>
    </source>
</evidence>
<evidence type="ECO:0000313" key="2">
    <source>
        <dbReference type="EMBL" id="NXU85604.1"/>
    </source>
</evidence>
<proteinExistence type="predicted"/>
<keyword evidence="3" id="KW-1185">Reference proteome</keyword>
<reference evidence="2 3" key="1">
    <citation type="submission" date="2019-09" db="EMBL/GenBank/DDBJ databases">
        <title>Bird 10,000 Genomes (B10K) Project - Family phase.</title>
        <authorList>
            <person name="Zhang G."/>
        </authorList>
    </citation>
    <scope>NUCLEOTIDE SEQUENCE [LARGE SCALE GENOMIC DNA]</scope>
    <source>
        <strain evidence="2">OUT-0059</strain>
        <tissue evidence="2">Muscle</tissue>
    </source>
</reference>
<feature type="region of interest" description="Disordered" evidence="1">
    <location>
        <begin position="1"/>
        <end position="299"/>
    </location>
</feature>
<dbReference type="AlphaFoldDB" id="A0A7L3P2R0"/>
<feature type="compositionally biased region" description="Basic and acidic residues" evidence="1">
    <location>
        <begin position="160"/>
        <end position="176"/>
    </location>
</feature>
<organism evidence="2 3">
    <name type="scientific">Xiphorhynchus elegans</name>
    <name type="common">elegant woodcreeper</name>
    <dbReference type="NCBI Taxonomy" id="269412"/>
    <lineage>
        <taxon>Eukaryota</taxon>
        <taxon>Metazoa</taxon>
        <taxon>Chordata</taxon>
        <taxon>Craniata</taxon>
        <taxon>Vertebrata</taxon>
        <taxon>Euteleostomi</taxon>
        <taxon>Archelosauria</taxon>
        <taxon>Archosauria</taxon>
        <taxon>Dinosauria</taxon>
        <taxon>Saurischia</taxon>
        <taxon>Theropoda</taxon>
        <taxon>Coelurosauria</taxon>
        <taxon>Aves</taxon>
        <taxon>Neognathae</taxon>
        <taxon>Neoaves</taxon>
        <taxon>Telluraves</taxon>
        <taxon>Australaves</taxon>
        <taxon>Passeriformes</taxon>
        <taxon>Dendrocolaptidae</taxon>
        <taxon>Xiphorhynchus</taxon>
    </lineage>
</organism>
<accession>A0A7L3P2R0</accession>
<feature type="compositionally biased region" description="Basic and acidic residues" evidence="1">
    <location>
        <begin position="266"/>
        <end position="275"/>
    </location>
</feature>
<protein>
    <submittedName>
        <fullName evidence="2">GP179 protein</fullName>
    </submittedName>
</protein>
<comment type="caution">
    <text evidence="2">The sequence shown here is derived from an EMBL/GenBank/DDBJ whole genome shotgun (WGS) entry which is preliminary data.</text>
</comment>